<accession>A0ABD0QP32</accession>
<sequence length="62" mass="6900">DTPLQPQPGERSFTASATIIVNIKDIDNRPPWFQPCTRVTNGNAKLCLSLGYKGRVNLTEKQ</sequence>
<name>A0ABD0QP32_CIRMR</name>
<feature type="non-terminal residue" evidence="1">
    <location>
        <position position="62"/>
    </location>
</feature>
<evidence type="ECO:0000313" key="2">
    <source>
        <dbReference type="Proteomes" id="UP001529510"/>
    </source>
</evidence>
<reference evidence="1 2" key="1">
    <citation type="submission" date="2024-05" db="EMBL/GenBank/DDBJ databases">
        <title>Genome sequencing and assembly of Indian major carp, Cirrhinus mrigala (Hamilton, 1822).</title>
        <authorList>
            <person name="Mohindra V."/>
            <person name="Chowdhury L.M."/>
            <person name="Lal K."/>
            <person name="Jena J.K."/>
        </authorList>
    </citation>
    <scope>NUCLEOTIDE SEQUENCE [LARGE SCALE GENOMIC DNA]</scope>
    <source>
        <strain evidence="1">CM1030</strain>
        <tissue evidence="1">Blood</tissue>
    </source>
</reference>
<organism evidence="1 2">
    <name type="scientific">Cirrhinus mrigala</name>
    <name type="common">Mrigala</name>
    <dbReference type="NCBI Taxonomy" id="683832"/>
    <lineage>
        <taxon>Eukaryota</taxon>
        <taxon>Metazoa</taxon>
        <taxon>Chordata</taxon>
        <taxon>Craniata</taxon>
        <taxon>Vertebrata</taxon>
        <taxon>Euteleostomi</taxon>
        <taxon>Actinopterygii</taxon>
        <taxon>Neopterygii</taxon>
        <taxon>Teleostei</taxon>
        <taxon>Ostariophysi</taxon>
        <taxon>Cypriniformes</taxon>
        <taxon>Cyprinidae</taxon>
        <taxon>Labeoninae</taxon>
        <taxon>Labeonini</taxon>
        <taxon>Cirrhinus</taxon>
    </lineage>
</organism>
<proteinExistence type="predicted"/>
<evidence type="ECO:0000313" key="1">
    <source>
        <dbReference type="EMBL" id="KAL0188002.1"/>
    </source>
</evidence>
<feature type="non-terminal residue" evidence="1">
    <location>
        <position position="1"/>
    </location>
</feature>
<dbReference type="EMBL" id="JAMKFB020000007">
    <property type="protein sequence ID" value="KAL0188002.1"/>
    <property type="molecule type" value="Genomic_DNA"/>
</dbReference>
<dbReference type="Proteomes" id="UP001529510">
    <property type="component" value="Unassembled WGS sequence"/>
</dbReference>
<keyword evidence="2" id="KW-1185">Reference proteome</keyword>
<dbReference type="AlphaFoldDB" id="A0ABD0QP32"/>
<gene>
    <name evidence="1" type="ORF">M9458_015101</name>
</gene>
<protein>
    <submittedName>
        <fullName evidence="1">Uncharacterized protein</fullName>
    </submittedName>
</protein>
<comment type="caution">
    <text evidence="1">The sequence shown here is derived from an EMBL/GenBank/DDBJ whole genome shotgun (WGS) entry which is preliminary data.</text>
</comment>